<accession>A0A0F3IHP1</accession>
<dbReference type="CDD" id="cd00090">
    <property type="entry name" value="HTH_ARSR"/>
    <property type="match status" value="1"/>
</dbReference>
<protein>
    <recommendedName>
        <fullName evidence="5">HTH arsR-type domain-containing protein</fullName>
    </recommendedName>
</protein>
<dbReference type="InterPro" id="IPR011991">
    <property type="entry name" value="ArsR-like_HTH"/>
</dbReference>
<evidence type="ECO:0000313" key="4">
    <source>
        <dbReference type="Proteomes" id="UP000033684"/>
    </source>
</evidence>
<dbReference type="Pfam" id="PF01047">
    <property type="entry name" value="MarR"/>
    <property type="match status" value="1"/>
</dbReference>
<evidence type="ECO:0000259" key="2">
    <source>
        <dbReference type="Pfam" id="PF13191"/>
    </source>
</evidence>
<evidence type="ECO:0008006" key="5">
    <source>
        <dbReference type="Google" id="ProtNLM"/>
    </source>
</evidence>
<dbReference type="RefSeq" id="WP_045779679.1">
    <property type="nucleotide sequence ID" value="NZ_LAJX01000139.1"/>
</dbReference>
<gene>
    <name evidence="3" type="ORF">VZ94_13825</name>
</gene>
<dbReference type="Gene3D" id="1.10.10.10">
    <property type="entry name" value="Winged helix-like DNA-binding domain superfamily/Winged helix DNA-binding domain"/>
    <property type="match status" value="1"/>
</dbReference>
<dbReference type="SUPFAM" id="SSF52540">
    <property type="entry name" value="P-loop containing nucleoside triphosphate hydrolases"/>
    <property type="match status" value="1"/>
</dbReference>
<evidence type="ECO:0000259" key="1">
    <source>
        <dbReference type="Pfam" id="PF01047"/>
    </source>
</evidence>
<dbReference type="AlphaFoldDB" id="A0A0F3IHP1"/>
<dbReference type="Proteomes" id="UP000033684">
    <property type="component" value="Unassembled WGS sequence"/>
</dbReference>
<evidence type="ECO:0000313" key="3">
    <source>
        <dbReference type="EMBL" id="KJV06043.1"/>
    </source>
</evidence>
<dbReference type="InterPro" id="IPR041664">
    <property type="entry name" value="AAA_16"/>
</dbReference>
<dbReference type="OrthoDB" id="9204495at2"/>
<reference evidence="3 4" key="2">
    <citation type="journal article" date="2016" name="Microb. Ecol.">
        <title>Genome Characteristics of a Novel Type I Methanotroph (Sn10-6) Isolated from a Flooded Indian Rice Field.</title>
        <authorList>
            <person name="Rahalkar M.C."/>
            <person name="Pandit P.S."/>
            <person name="Dhakephalkar P.K."/>
            <person name="Pore S."/>
            <person name="Arora P."/>
            <person name="Kapse N."/>
        </authorList>
    </citation>
    <scope>NUCLEOTIDE SEQUENCE [LARGE SCALE GENOMIC DNA]</scope>
    <source>
        <strain evidence="3 4">Sn10-6</strain>
    </source>
</reference>
<dbReference type="Pfam" id="PF13191">
    <property type="entry name" value="AAA_16"/>
    <property type="match status" value="1"/>
</dbReference>
<dbReference type="GO" id="GO:0003700">
    <property type="term" value="F:DNA-binding transcription factor activity"/>
    <property type="evidence" value="ECO:0007669"/>
    <property type="project" value="InterPro"/>
</dbReference>
<dbReference type="InterPro" id="IPR000835">
    <property type="entry name" value="HTH_MarR-typ"/>
</dbReference>
<feature type="domain" description="Orc1-like AAA ATPase" evidence="2">
    <location>
        <begin position="26"/>
        <end position="195"/>
    </location>
</feature>
<feature type="domain" description="HTH marR-type" evidence="1">
    <location>
        <begin position="334"/>
        <end position="375"/>
    </location>
</feature>
<keyword evidence="4" id="KW-1185">Reference proteome</keyword>
<dbReference type="EMBL" id="LAJX01000139">
    <property type="protein sequence ID" value="KJV06043.1"/>
    <property type="molecule type" value="Genomic_DNA"/>
</dbReference>
<name>A0A0F3IHP1_9GAMM</name>
<dbReference type="SUPFAM" id="SSF46785">
    <property type="entry name" value="Winged helix' DNA-binding domain"/>
    <property type="match status" value="1"/>
</dbReference>
<dbReference type="InterPro" id="IPR027417">
    <property type="entry name" value="P-loop_NTPase"/>
</dbReference>
<organism evidence="3 4">
    <name type="scientific">Methylocucumis oryzae</name>
    <dbReference type="NCBI Taxonomy" id="1632867"/>
    <lineage>
        <taxon>Bacteria</taxon>
        <taxon>Pseudomonadati</taxon>
        <taxon>Pseudomonadota</taxon>
        <taxon>Gammaproteobacteria</taxon>
        <taxon>Methylococcales</taxon>
        <taxon>Methylococcaceae</taxon>
        <taxon>Methylocucumis</taxon>
    </lineage>
</organism>
<reference evidence="4" key="1">
    <citation type="submission" date="2015-03" db="EMBL/GenBank/DDBJ databases">
        <title>Draft genome sequence of a novel methanotroph (Sn10-6) isolated from flooded ricefield rhizosphere in India.</title>
        <authorList>
            <person name="Pandit P.S."/>
            <person name="Pore S.D."/>
            <person name="Arora P."/>
            <person name="Kapse N.G."/>
            <person name="Dhakephalkar P.K."/>
            <person name="Rahalkar M.C."/>
        </authorList>
    </citation>
    <scope>NUCLEOTIDE SEQUENCE [LARGE SCALE GENOMIC DNA]</scope>
    <source>
        <strain evidence="4">Sn10-6</strain>
    </source>
</reference>
<dbReference type="InterPro" id="IPR036390">
    <property type="entry name" value="WH_DNA-bd_sf"/>
</dbReference>
<dbReference type="Gene3D" id="3.40.50.300">
    <property type="entry name" value="P-loop containing nucleotide triphosphate hydrolases"/>
    <property type="match status" value="1"/>
</dbReference>
<sequence>MFNHAIGNPLKYNPQLWSSDELRQIFVARQHELDDIMQRIHDANNGQTVQHALITGARGMGKSTLLNRIALAVQDDAALAQHWLPLRMPEEQYTVAKLNELWLNILGVLADYLEQQQQDAKAEQLDQAVAALKPLNAEQQADAARDLLLTWCQQQHKRLLLLVDGTDMLFNSLNSGKADSQLWSLRKTLMQHTELFWVGASYQALESQQHYHEAFHDFFEILELRPLSLQDMRNALLALAETFGTAQQAPGLAARQAMQATLDAQPERLKTLRQISGGNPRTTVILFELFAQGNQADIHADLKVLLDNLTPQYKARMESHLAEQPRKIMAHIMEHWQPVGLGELADISGIASTTLSGQLKRLEQDGYIEKTKLSGSRSAGYQASERLFNIWHLMRNAPRRVRQKLSWLIEFIRLWYSTQELGNLVNQRVYAHRSGQLQRDSDLEISLAYASALPDDSRERYQLEHSVFVTARQQAARQRQAINDILPGLLELDGCDQHYQTAEDYEQRFFALDELLAACPHPQTQAEREHWQHLVKESVWRNLAEKQRIAANSATLSLSEYHELVALFEREVSELNKQWGTENTEVMLKAVRDCQFFPDCPNPELLIVRFCIYFKINPY</sequence>
<proteinExistence type="predicted"/>
<comment type="caution">
    <text evidence="3">The sequence shown here is derived from an EMBL/GenBank/DDBJ whole genome shotgun (WGS) entry which is preliminary data.</text>
</comment>
<dbReference type="InterPro" id="IPR036388">
    <property type="entry name" value="WH-like_DNA-bd_sf"/>
</dbReference>